<dbReference type="AlphaFoldDB" id="A0A485KKC6"/>
<organism evidence="3 4">
    <name type="scientific">Aphanomyces stellatus</name>
    <dbReference type="NCBI Taxonomy" id="120398"/>
    <lineage>
        <taxon>Eukaryota</taxon>
        <taxon>Sar</taxon>
        <taxon>Stramenopiles</taxon>
        <taxon>Oomycota</taxon>
        <taxon>Saprolegniomycetes</taxon>
        <taxon>Saprolegniales</taxon>
        <taxon>Verrucalvaceae</taxon>
        <taxon>Aphanomyces</taxon>
    </lineage>
</organism>
<keyword evidence="1" id="KW-0812">Transmembrane</keyword>
<feature type="transmembrane region" description="Helical" evidence="1">
    <location>
        <begin position="68"/>
        <end position="92"/>
    </location>
</feature>
<feature type="transmembrane region" description="Helical" evidence="1">
    <location>
        <begin position="129"/>
        <end position="147"/>
    </location>
</feature>
<evidence type="ECO:0000313" key="3">
    <source>
        <dbReference type="EMBL" id="VFT85331.1"/>
    </source>
</evidence>
<feature type="transmembrane region" description="Helical" evidence="1">
    <location>
        <begin position="159"/>
        <end position="182"/>
    </location>
</feature>
<reference evidence="3 4" key="1">
    <citation type="submission" date="2019-03" db="EMBL/GenBank/DDBJ databases">
        <authorList>
            <person name="Gaulin E."/>
            <person name="Dumas B."/>
        </authorList>
    </citation>
    <scope>NUCLEOTIDE SEQUENCE [LARGE SCALE GENOMIC DNA]</scope>
    <source>
        <strain evidence="3">CBS 568.67</strain>
    </source>
</reference>
<accession>A0A485KKC6</accession>
<protein>
    <submittedName>
        <fullName evidence="3">Aste57867_8445 protein</fullName>
    </submittedName>
</protein>
<evidence type="ECO:0000256" key="1">
    <source>
        <dbReference type="SAM" id="Phobius"/>
    </source>
</evidence>
<reference evidence="2" key="2">
    <citation type="submission" date="2019-06" db="EMBL/GenBank/DDBJ databases">
        <title>Genomics analysis of Aphanomyces spp. identifies a new class of oomycete effector associated with host adaptation.</title>
        <authorList>
            <person name="Gaulin E."/>
        </authorList>
    </citation>
    <scope>NUCLEOTIDE SEQUENCE</scope>
    <source>
        <strain evidence="2">CBS 578.67</strain>
    </source>
</reference>
<keyword evidence="1" id="KW-1133">Transmembrane helix</keyword>
<evidence type="ECO:0000313" key="4">
    <source>
        <dbReference type="Proteomes" id="UP000332933"/>
    </source>
</evidence>
<proteinExistence type="predicted"/>
<gene>
    <name evidence="3" type="primary">Aste57867_8445</name>
    <name evidence="2" type="ORF">As57867_008413</name>
    <name evidence="3" type="ORF">ASTE57867_8445</name>
</gene>
<feature type="transmembrane region" description="Helical" evidence="1">
    <location>
        <begin position="35"/>
        <end position="56"/>
    </location>
</feature>
<dbReference type="EMBL" id="CAADRA010005124">
    <property type="protein sequence ID" value="VFT85331.1"/>
    <property type="molecule type" value="Genomic_DNA"/>
</dbReference>
<keyword evidence="1" id="KW-0472">Membrane</keyword>
<keyword evidence="4" id="KW-1185">Reference proteome</keyword>
<evidence type="ECO:0000313" key="2">
    <source>
        <dbReference type="EMBL" id="KAF0700999.1"/>
    </source>
</evidence>
<dbReference type="Proteomes" id="UP000332933">
    <property type="component" value="Unassembled WGS sequence"/>
</dbReference>
<sequence length="196" mass="22211">MPETVDVVVEDRKPETLQDEHAIDPDSAFRKATRFHCSVMLAIFCLGLVVLAVLYLTSSASSDLRQYILIYVGAGSMVVFCLSSLWSCVWCCNIRALEKRLRQPALVHEPQEVSDRDAAFRKTNRFHGVVYVAIYVLGFGSIALWYLTPPSSGHGTYQMVYLCVCCILVFILSSLWSWAWCCKIRALEKKFRQSVV</sequence>
<name>A0A485KKC6_9STRA</name>
<dbReference type="EMBL" id="VJMH01005103">
    <property type="protein sequence ID" value="KAF0700999.1"/>
    <property type="molecule type" value="Genomic_DNA"/>
</dbReference>